<proteinExistence type="predicted"/>
<organism evidence="1">
    <name type="scientific">Pararge aegeria</name>
    <name type="common">speckled wood butterfly</name>
    <dbReference type="NCBI Taxonomy" id="116150"/>
    <lineage>
        <taxon>Eukaryota</taxon>
        <taxon>Metazoa</taxon>
        <taxon>Ecdysozoa</taxon>
        <taxon>Arthropoda</taxon>
        <taxon>Hexapoda</taxon>
        <taxon>Insecta</taxon>
        <taxon>Pterygota</taxon>
        <taxon>Neoptera</taxon>
        <taxon>Endopterygota</taxon>
        <taxon>Lepidoptera</taxon>
        <taxon>Glossata</taxon>
        <taxon>Ditrysia</taxon>
        <taxon>Papilionoidea</taxon>
        <taxon>Nymphalidae</taxon>
        <taxon>Satyrinae</taxon>
        <taxon>Satyrini</taxon>
        <taxon>Parargina</taxon>
        <taxon>Pararge</taxon>
    </lineage>
</organism>
<sequence>MPLRITISSASALQVRPLCFSSGVKVIKREPILYKKISGNSYILYDNSYFLKIRNNVEPYPWSAATLLPVNLG</sequence>
<dbReference type="EMBL" id="GAIX01005085">
    <property type="protein sequence ID" value="JAA87475.1"/>
    <property type="molecule type" value="Transcribed_RNA"/>
</dbReference>
<reference evidence="1" key="1">
    <citation type="journal article" date="2013" name="BMC Genomics">
        <title>Unscrambling butterfly oogenesis.</title>
        <authorList>
            <person name="Carter J.M."/>
            <person name="Baker S.C."/>
            <person name="Pink R."/>
            <person name="Carter D.R."/>
            <person name="Collins A."/>
            <person name="Tomlin J."/>
            <person name="Gibbs M."/>
            <person name="Breuker C.J."/>
        </authorList>
    </citation>
    <scope>NUCLEOTIDE SEQUENCE</scope>
    <source>
        <tissue evidence="1">Ovary</tissue>
    </source>
</reference>
<protein>
    <submittedName>
        <fullName evidence="1">Uncharacterized protein</fullName>
    </submittedName>
</protein>
<reference evidence="1" key="2">
    <citation type="submission" date="2013-05" db="EMBL/GenBank/DDBJ databases">
        <authorList>
            <person name="Carter J.-M."/>
            <person name="Baker S.C."/>
            <person name="Pink R."/>
            <person name="Carter D.R.F."/>
            <person name="Collins A."/>
            <person name="Tomlin J."/>
            <person name="Gibbs M."/>
            <person name="Breuker C.J."/>
        </authorList>
    </citation>
    <scope>NUCLEOTIDE SEQUENCE</scope>
    <source>
        <tissue evidence="1">Ovary</tissue>
    </source>
</reference>
<accession>S4PJ88</accession>
<evidence type="ECO:0000313" key="1">
    <source>
        <dbReference type="EMBL" id="JAA87475.1"/>
    </source>
</evidence>
<name>S4PJ88_9NEOP</name>
<dbReference type="AlphaFoldDB" id="S4PJ88"/>